<comment type="caution">
    <text evidence="2">The sequence shown here is derived from an EMBL/GenBank/DDBJ whole genome shotgun (WGS) entry which is preliminary data.</text>
</comment>
<evidence type="ECO:0000313" key="2">
    <source>
        <dbReference type="EMBL" id="GIY76614.1"/>
    </source>
</evidence>
<gene>
    <name evidence="2" type="ORF">CDAR_206201</name>
</gene>
<feature type="compositionally biased region" description="Polar residues" evidence="1">
    <location>
        <begin position="15"/>
        <end position="24"/>
    </location>
</feature>
<name>A0AAV4W355_9ARAC</name>
<proteinExistence type="predicted"/>
<evidence type="ECO:0000313" key="3">
    <source>
        <dbReference type="Proteomes" id="UP001054837"/>
    </source>
</evidence>
<sequence length="103" mass="11228">MPTFHLANPHPPTMTSPQLISGSQRLPHFAPVPGSEWPRGLPAASRRRYFPSTSAPRKQRHEELSGKPPSPLGISLQSIAFCGAAHPRLLCIKSSAGLRCKLR</sequence>
<dbReference type="Proteomes" id="UP001054837">
    <property type="component" value="Unassembled WGS sequence"/>
</dbReference>
<feature type="region of interest" description="Disordered" evidence="1">
    <location>
        <begin position="1"/>
        <end position="71"/>
    </location>
</feature>
<protein>
    <submittedName>
        <fullName evidence="2">Uncharacterized protein</fullName>
    </submittedName>
</protein>
<organism evidence="2 3">
    <name type="scientific">Caerostris darwini</name>
    <dbReference type="NCBI Taxonomy" id="1538125"/>
    <lineage>
        <taxon>Eukaryota</taxon>
        <taxon>Metazoa</taxon>
        <taxon>Ecdysozoa</taxon>
        <taxon>Arthropoda</taxon>
        <taxon>Chelicerata</taxon>
        <taxon>Arachnida</taxon>
        <taxon>Araneae</taxon>
        <taxon>Araneomorphae</taxon>
        <taxon>Entelegynae</taxon>
        <taxon>Araneoidea</taxon>
        <taxon>Araneidae</taxon>
        <taxon>Caerostris</taxon>
    </lineage>
</organism>
<accession>A0AAV4W355</accession>
<dbReference type="AlphaFoldDB" id="A0AAV4W355"/>
<dbReference type="EMBL" id="BPLQ01014024">
    <property type="protein sequence ID" value="GIY76614.1"/>
    <property type="molecule type" value="Genomic_DNA"/>
</dbReference>
<reference evidence="2 3" key="1">
    <citation type="submission" date="2021-06" db="EMBL/GenBank/DDBJ databases">
        <title>Caerostris darwini draft genome.</title>
        <authorList>
            <person name="Kono N."/>
            <person name="Arakawa K."/>
        </authorList>
    </citation>
    <scope>NUCLEOTIDE SEQUENCE [LARGE SCALE GENOMIC DNA]</scope>
</reference>
<evidence type="ECO:0000256" key="1">
    <source>
        <dbReference type="SAM" id="MobiDB-lite"/>
    </source>
</evidence>
<keyword evidence="3" id="KW-1185">Reference proteome</keyword>